<reference evidence="1 2" key="1">
    <citation type="journal article" date="2014" name="PLoS Genet.">
        <title>Phylogenetically driven sequencing of extremely halophilic archaea reveals strategies for static and dynamic osmo-response.</title>
        <authorList>
            <person name="Becker E.A."/>
            <person name="Seitzer P.M."/>
            <person name="Tritt A."/>
            <person name="Larsen D."/>
            <person name="Krusor M."/>
            <person name="Yao A.I."/>
            <person name="Wu D."/>
            <person name="Madern D."/>
            <person name="Eisen J.A."/>
            <person name="Darling A.E."/>
            <person name="Facciotti M.T."/>
        </authorList>
    </citation>
    <scope>NUCLEOTIDE SEQUENCE [LARGE SCALE GENOMIC DNA]</scope>
    <source>
        <strain evidence="2">ATCC 49778 / DSM 6131 / JCM 7785 / NBRC 101032 / NCIMB 13157 / TR-1</strain>
    </source>
</reference>
<sequence>MTQTQALTKTLVFHWMGNESLLHQARLECRQVSNEVLRLSYDGRDWNEFGDIVEEDADLVQNTVQCIISSR</sequence>
<gene>
    <name evidence="1" type="ORF">C444_08265</name>
</gene>
<accession>M0LCN1</accession>
<dbReference type="EMBL" id="AOLY01000021">
    <property type="protein sequence ID" value="EMA31341.1"/>
    <property type="molecule type" value="Genomic_DNA"/>
</dbReference>
<dbReference type="eggNOG" id="arCOG00681">
    <property type="taxonomic scope" value="Archaea"/>
</dbReference>
<proteinExistence type="predicted"/>
<dbReference type="Proteomes" id="UP000011524">
    <property type="component" value="Unassembled WGS sequence"/>
</dbReference>
<protein>
    <submittedName>
        <fullName evidence="1">IS1341-type transposase</fullName>
    </submittedName>
</protein>
<evidence type="ECO:0000313" key="2">
    <source>
        <dbReference type="Proteomes" id="UP000011524"/>
    </source>
</evidence>
<comment type="caution">
    <text evidence="1">The sequence shown here is derived from an EMBL/GenBank/DDBJ whole genome shotgun (WGS) entry which is preliminary data.</text>
</comment>
<keyword evidence="2" id="KW-1185">Reference proteome</keyword>
<dbReference type="AlphaFoldDB" id="M0LCN1"/>
<name>M0LCN1_HALJT</name>
<evidence type="ECO:0000313" key="1">
    <source>
        <dbReference type="EMBL" id="EMA31341.1"/>
    </source>
</evidence>
<organism evidence="1 2">
    <name type="scientific">Haloarcula japonica (strain ATCC 49778 / DSM 6131 / JCM 7785 / NBRC 101032 / NCIMB 13157 / TR-1)</name>
    <dbReference type="NCBI Taxonomy" id="1227453"/>
    <lineage>
        <taxon>Archaea</taxon>
        <taxon>Methanobacteriati</taxon>
        <taxon>Methanobacteriota</taxon>
        <taxon>Stenosarchaea group</taxon>
        <taxon>Halobacteria</taxon>
        <taxon>Halobacteriales</taxon>
        <taxon>Haloarculaceae</taxon>
        <taxon>Haloarcula</taxon>
    </lineage>
</organism>